<evidence type="ECO:0000313" key="7">
    <source>
        <dbReference type="Proteomes" id="UP000198597"/>
    </source>
</evidence>
<keyword evidence="1 4" id="KW-0210">Decarboxylase</keyword>
<feature type="active site" description="Schiff-base intermediate with acetoacetate" evidence="4">
    <location>
        <position position="117"/>
    </location>
</feature>
<dbReference type="Pfam" id="PF06314">
    <property type="entry name" value="ADC"/>
    <property type="match status" value="1"/>
</dbReference>
<protein>
    <recommendedName>
        <fullName evidence="4">Acetoacetate decarboxylase</fullName>
        <shortName evidence="4">AAD</shortName>
        <shortName evidence="4">ADC</shortName>
        <ecNumber evidence="4">4.1.1.4</ecNumber>
    </recommendedName>
</protein>
<sequence length="248" mass="27790">MLESEIYKQITTPLTAPAFPKGPYKFHNREYLNIIYRTDFEALRKIVPEPLELDEDEPLVRFEMMAMPDVTGLGSYTECGQVIPVKYNGIKGDYLHMMYLDNHPAIAVGREVSAYPKKLGTPKLFVDSDTLVGTLNYGSLPVATATMGYKHEPLDIKEAYNQISRPSFMLKIVQGYDGKPRICELICTQNKDIIIHGAWTSCARLQLFSHALAPLADLPVLEVVSASHILTDLTLAPAHVVYDYLAKN</sequence>
<keyword evidence="7" id="KW-1185">Reference proteome</keyword>
<dbReference type="Proteomes" id="UP000198597">
    <property type="component" value="Unassembled WGS sequence"/>
</dbReference>
<dbReference type="RefSeq" id="WP_089969704.1">
    <property type="nucleotide sequence ID" value="NZ_FNJM01000006.1"/>
</dbReference>
<dbReference type="STRING" id="94869.SAMN04488529_10655"/>
<organism evidence="6 7">
    <name type="scientific">Clostridium gasigenes</name>
    <dbReference type="NCBI Taxonomy" id="94869"/>
    <lineage>
        <taxon>Bacteria</taxon>
        <taxon>Bacillati</taxon>
        <taxon>Bacillota</taxon>
        <taxon>Clostridia</taxon>
        <taxon>Eubacteriales</taxon>
        <taxon>Clostridiaceae</taxon>
        <taxon>Clostridium</taxon>
    </lineage>
</organism>
<dbReference type="EC" id="4.1.1.4" evidence="4"/>
<name>A0A1H0T4G8_9CLOT</name>
<dbReference type="AlphaFoldDB" id="A0A1H0T4G8"/>
<evidence type="ECO:0000256" key="1">
    <source>
        <dbReference type="ARBA" id="ARBA00022793"/>
    </source>
</evidence>
<evidence type="ECO:0000313" key="5">
    <source>
        <dbReference type="EMBL" id="MBB6716539.1"/>
    </source>
</evidence>
<reference evidence="6 7" key="1">
    <citation type="submission" date="2016-10" db="EMBL/GenBank/DDBJ databases">
        <authorList>
            <person name="de Groot N.N."/>
        </authorList>
    </citation>
    <scope>NUCLEOTIDE SEQUENCE [LARGE SCALE GENOMIC DNA]</scope>
    <source>
        <strain evidence="6 7">DSM 12272</strain>
    </source>
</reference>
<keyword evidence="2 4" id="KW-0456">Lyase</keyword>
<proteinExistence type="inferred from homology"/>
<comment type="similarity">
    <text evidence="4">Belongs to the ADC family.</text>
</comment>
<dbReference type="SUPFAM" id="SSF160104">
    <property type="entry name" value="Acetoacetate decarboxylase-like"/>
    <property type="match status" value="1"/>
</dbReference>
<dbReference type="OrthoDB" id="1633687at2"/>
<evidence type="ECO:0000256" key="2">
    <source>
        <dbReference type="ARBA" id="ARBA00023239"/>
    </source>
</evidence>
<comment type="catalytic activity">
    <reaction evidence="4">
        <text>acetoacetate + H(+) = acetone + CO2</text>
        <dbReference type="Rhea" id="RHEA:19729"/>
        <dbReference type="ChEBI" id="CHEBI:13705"/>
        <dbReference type="ChEBI" id="CHEBI:15347"/>
        <dbReference type="ChEBI" id="CHEBI:15378"/>
        <dbReference type="ChEBI" id="CHEBI:16526"/>
        <dbReference type="EC" id="4.1.1.4"/>
    </reaction>
</comment>
<evidence type="ECO:0000256" key="3">
    <source>
        <dbReference type="ARBA" id="ARBA00023270"/>
    </source>
</evidence>
<gene>
    <name evidence="4" type="primary">adc</name>
    <name evidence="5" type="ORF">H7E68_17745</name>
    <name evidence="6" type="ORF">SAMN04488529_10655</name>
</gene>
<dbReference type="NCBIfam" id="NF002614">
    <property type="entry name" value="PRK02265.1"/>
    <property type="match status" value="1"/>
</dbReference>
<reference evidence="5 8" key="2">
    <citation type="submission" date="2020-08" db="EMBL/GenBank/DDBJ databases">
        <title>Clostridia isolated from Swiss meat.</title>
        <authorList>
            <person name="Wambui J."/>
            <person name="Stevens M.J.A."/>
            <person name="Stephan R."/>
        </authorList>
    </citation>
    <scope>NUCLEOTIDE SEQUENCE [LARGE SCALE GENOMIC DNA]</scope>
    <source>
        <strain evidence="5 8">CM001</strain>
    </source>
</reference>
<dbReference type="Gene3D" id="2.40.400.10">
    <property type="entry name" value="Acetoacetate decarboxylase-like"/>
    <property type="match status" value="1"/>
</dbReference>
<dbReference type="GO" id="GO:0047602">
    <property type="term" value="F:acetoacetate decarboxylase activity"/>
    <property type="evidence" value="ECO:0007669"/>
    <property type="project" value="UniProtKB-UniRule"/>
</dbReference>
<dbReference type="InterPro" id="IPR023653">
    <property type="entry name" value="Acetoacetate_decarboxylase_bac"/>
</dbReference>
<dbReference type="EMBL" id="JACKWY010000016">
    <property type="protein sequence ID" value="MBB6716539.1"/>
    <property type="molecule type" value="Genomic_DNA"/>
</dbReference>
<accession>A0A1H0T4G8</accession>
<evidence type="ECO:0000256" key="4">
    <source>
        <dbReference type="HAMAP-Rule" id="MF_00597"/>
    </source>
</evidence>
<dbReference type="InterPro" id="IPR010451">
    <property type="entry name" value="Acetoacetate_decarboxylase"/>
</dbReference>
<dbReference type="EMBL" id="FNJM01000006">
    <property type="protein sequence ID" value="SDP48725.1"/>
    <property type="molecule type" value="Genomic_DNA"/>
</dbReference>
<dbReference type="HAMAP" id="MF_00597">
    <property type="entry name" value="ADC"/>
    <property type="match status" value="1"/>
</dbReference>
<evidence type="ECO:0000313" key="8">
    <source>
        <dbReference type="Proteomes" id="UP000585258"/>
    </source>
</evidence>
<comment type="function">
    <text evidence="4">Catalyzes the conversion of acetoacetate to acetone and carbon dioxide.</text>
</comment>
<dbReference type="Proteomes" id="UP000585258">
    <property type="component" value="Unassembled WGS sequence"/>
</dbReference>
<dbReference type="InterPro" id="IPR023375">
    <property type="entry name" value="ADC_dom_sf"/>
</dbReference>
<evidence type="ECO:0000313" key="6">
    <source>
        <dbReference type="EMBL" id="SDP48725.1"/>
    </source>
</evidence>
<keyword evidence="3 4" id="KW-0704">Schiff base</keyword>